<dbReference type="AlphaFoldDB" id="A0A1I2U2W4"/>
<dbReference type="Proteomes" id="UP000198724">
    <property type="component" value="Unassembled WGS sequence"/>
</dbReference>
<protein>
    <submittedName>
        <fullName evidence="1">Uncharacterized protein</fullName>
    </submittedName>
</protein>
<name>A0A1I2U2W4_9BACT</name>
<dbReference type="EMBL" id="FOOT01000003">
    <property type="protein sequence ID" value="SFG71303.1"/>
    <property type="molecule type" value="Genomic_DNA"/>
</dbReference>
<dbReference type="RefSeq" id="WP_170113996.1">
    <property type="nucleotide sequence ID" value="NZ_FOOT01000003.1"/>
</dbReference>
<proteinExistence type="predicted"/>
<accession>A0A1I2U2W4</accession>
<reference evidence="2" key="1">
    <citation type="submission" date="2016-10" db="EMBL/GenBank/DDBJ databases">
        <authorList>
            <person name="Varghese N."/>
            <person name="Submissions S."/>
        </authorList>
    </citation>
    <scope>NUCLEOTIDE SEQUENCE [LARGE SCALE GENOMIC DNA]</scope>
    <source>
        <strain evidence="2">LP51</strain>
    </source>
</reference>
<gene>
    <name evidence="1" type="ORF">SAMN05421739_103375</name>
</gene>
<evidence type="ECO:0000313" key="1">
    <source>
        <dbReference type="EMBL" id="SFG71303.1"/>
    </source>
</evidence>
<sequence length="55" mass="6160">MKIVIVIFAMLSGMGASIKQSAKEVEKVQKRLELSEYQKYPNLLPEVEIVAPAIK</sequence>
<evidence type="ECO:0000313" key="2">
    <source>
        <dbReference type="Proteomes" id="UP000198724"/>
    </source>
</evidence>
<keyword evidence="2" id="KW-1185">Reference proteome</keyword>
<organism evidence="1 2">
    <name type="scientific">Pontibacter chinhatensis</name>
    <dbReference type="NCBI Taxonomy" id="1436961"/>
    <lineage>
        <taxon>Bacteria</taxon>
        <taxon>Pseudomonadati</taxon>
        <taxon>Bacteroidota</taxon>
        <taxon>Cytophagia</taxon>
        <taxon>Cytophagales</taxon>
        <taxon>Hymenobacteraceae</taxon>
        <taxon>Pontibacter</taxon>
    </lineage>
</organism>
<dbReference type="STRING" id="1436961.SAMN05421739_103375"/>